<dbReference type="Gene3D" id="3.40.50.300">
    <property type="entry name" value="P-loop containing nucleotide triphosphate hydrolases"/>
    <property type="match status" value="1"/>
</dbReference>
<dbReference type="SMART" id="SM00382">
    <property type="entry name" value="AAA"/>
    <property type="match status" value="1"/>
</dbReference>
<proteinExistence type="predicted"/>
<dbReference type="Pfam" id="PF00005">
    <property type="entry name" value="ABC_tran"/>
    <property type="match status" value="1"/>
</dbReference>
<feature type="transmembrane region" description="Helical" evidence="9">
    <location>
        <begin position="207"/>
        <end position="227"/>
    </location>
</feature>
<keyword evidence="7 9" id="KW-1133">Transmembrane helix</keyword>
<dbReference type="InterPro" id="IPR027417">
    <property type="entry name" value="P-loop_NTPase"/>
</dbReference>
<dbReference type="InterPro" id="IPR005074">
    <property type="entry name" value="Peptidase_C39"/>
</dbReference>
<dbReference type="OrthoDB" id="9808328at2"/>
<gene>
    <name evidence="13" type="primary">apxIB_3</name>
    <name evidence="13" type="ORF">TRL7639_04418</name>
</gene>
<feature type="domain" description="ABC transmembrane type-1" evidence="11">
    <location>
        <begin position="173"/>
        <end position="452"/>
    </location>
</feature>
<feature type="transmembrane region" description="Helical" evidence="9">
    <location>
        <begin position="285"/>
        <end position="303"/>
    </location>
</feature>
<dbReference type="PROSITE" id="PS50893">
    <property type="entry name" value="ABC_TRANSPORTER_2"/>
    <property type="match status" value="1"/>
</dbReference>
<dbReference type="Proteomes" id="UP000193077">
    <property type="component" value="Unassembled WGS sequence"/>
</dbReference>
<name>A0A1Y5TVU4_9RHOB</name>
<keyword evidence="6 13" id="KW-0067">ATP-binding</keyword>
<evidence type="ECO:0000256" key="1">
    <source>
        <dbReference type="ARBA" id="ARBA00004651"/>
    </source>
</evidence>
<dbReference type="Pfam" id="PF03412">
    <property type="entry name" value="Peptidase_C39"/>
    <property type="match status" value="1"/>
</dbReference>
<dbReference type="GO" id="GO:0005886">
    <property type="term" value="C:plasma membrane"/>
    <property type="evidence" value="ECO:0007669"/>
    <property type="project" value="UniProtKB-SubCell"/>
</dbReference>
<dbReference type="PROSITE" id="PS50990">
    <property type="entry name" value="PEPTIDASE_C39"/>
    <property type="match status" value="1"/>
</dbReference>
<evidence type="ECO:0000256" key="3">
    <source>
        <dbReference type="ARBA" id="ARBA00022475"/>
    </source>
</evidence>
<evidence type="ECO:0000313" key="13">
    <source>
        <dbReference type="EMBL" id="SLN73420.1"/>
    </source>
</evidence>
<dbReference type="CDD" id="cd02259">
    <property type="entry name" value="Peptidase_C39_like"/>
    <property type="match status" value="1"/>
</dbReference>
<feature type="transmembrane region" description="Helical" evidence="9">
    <location>
        <begin position="173"/>
        <end position="195"/>
    </location>
</feature>
<evidence type="ECO:0000256" key="7">
    <source>
        <dbReference type="ARBA" id="ARBA00022989"/>
    </source>
</evidence>
<evidence type="ECO:0000256" key="8">
    <source>
        <dbReference type="ARBA" id="ARBA00023136"/>
    </source>
</evidence>
<feature type="transmembrane region" description="Helical" evidence="9">
    <location>
        <begin position="309"/>
        <end position="328"/>
    </location>
</feature>
<dbReference type="InterPro" id="IPR036640">
    <property type="entry name" value="ABC1_TM_sf"/>
</dbReference>
<keyword evidence="2" id="KW-0813">Transport</keyword>
<dbReference type="FunFam" id="3.40.50.300:FF:000221">
    <property type="entry name" value="Multidrug ABC transporter ATP-binding protein"/>
    <property type="match status" value="1"/>
</dbReference>
<dbReference type="Pfam" id="PF00664">
    <property type="entry name" value="ABC_membrane"/>
    <property type="match status" value="1"/>
</dbReference>
<keyword evidence="8 9" id="KW-0472">Membrane</keyword>
<dbReference type="SUPFAM" id="SSF90123">
    <property type="entry name" value="ABC transporter transmembrane region"/>
    <property type="match status" value="1"/>
</dbReference>
<comment type="subcellular location">
    <subcellularLocation>
        <location evidence="1">Cell membrane</location>
        <topology evidence="1">Multi-pass membrane protein</topology>
    </subcellularLocation>
</comment>
<dbReference type="InterPro" id="IPR003593">
    <property type="entry name" value="AAA+_ATPase"/>
</dbReference>
<dbReference type="GO" id="GO:0006508">
    <property type="term" value="P:proteolysis"/>
    <property type="evidence" value="ECO:0007669"/>
    <property type="project" value="InterPro"/>
</dbReference>
<dbReference type="InterPro" id="IPR039421">
    <property type="entry name" value="Type_1_exporter"/>
</dbReference>
<sequence>MKDFENIANSQTSSGLECLVLVARFLGTEISRDAIVRQHAPISGKECTARDIQLAAEANYLDVEISSINWSSLRRMSRTMPFIIHLKNGEYVILSGLVPDPQSTKGGLIALVQDPLADSLELLRIPEKEFRKRWDGTVILLRLGTDDKTPYAPFDLRWIFSEAGKFKGVFAEIGLISVFIHVVGFVTAIFTMIVFDKVIGYEGYSTLHTLFMFAVAAIGIAGLLGYLRTLMLVNVTVKLDILMAKLSSKRLLDLPVSYFEGSATGTLAKKIQEASAIREFVTGRLLATLIELSAVVLILPVLFLLSSSLTVLVLAFSAIMMTQVLLALRPHRRHLTALYHTESERQAMIVETVMGIGTIKSLALEEEQRQKWMQKTSEAVLRQKSVATLNGFLQETSGFLQKLMQLTIIWLGAQFVLAGEMTIGTLIAFNILSGRIAGPLVQLAGLTSKYQETAISVKMLGSVLNRAPERLRKGGVTPPISGEITMEDVNYSYAEGLPPVLKNVSFRIPPGSVVGVVGQSGSGKSTLAKLLQGFDLPQSGYVRIDGFNIREYDLQYLRRSLATVSQDNFLFKGTIAENIAAGHRHAERTEIIEVAQIAQAHEFIRTLPDRYDTVLEEHASNLSGGQKQRICIARALLRPSKLMLLDEAMSAIDAHMEEQVLSRILENRGRQTIVNISHRMPTMLMMDYVLVMHEGEVADFATHDVLMQRCEPYGTLWASAHRFQSSHKPLNISRKS</sequence>
<dbReference type="Gene3D" id="3.90.70.10">
    <property type="entry name" value="Cysteine proteinases"/>
    <property type="match status" value="1"/>
</dbReference>
<dbReference type="InterPro" id="IPR011527">
    <property type="entry name" value="ABC1_TM_dom"/>
</dbReference>
<organism evidence="13 14">
    <name type="scientific">Falsiruegeria litorea R37</name>
    <dbReference type="NCBI Taxonomy" id="1200284"/>
    <lineage>
        <taxon>Bacteria</taxon>
        <taxon>Pseudomonadati</taxon>
        <taxon>Pseudomonadota</taxon>
        <taxon>Alphaproteobacteria</taxon>
        <taxon>Rhodobacterales</taxon>
        <taxon>Roseobacteraceae</taxon>
        <taxon>Falsiruegeria</taxon>
    </lineage>
</organism>
<dbReference type="GO" id="GO:0005524">
    <property type="term" value="F:ATP binding"/>
    <property type="evidence" value="ECO:0007669"/>
    <property type="project" value="UniProtKB-KW"/>
</dbReference>
<dbReference type="SUPFAM" id="SSF52540">
    <property type="entry name" value="P-loop containing nucleoside triphosphate hydrolases"/>
    <property type="match status" value="1"/>
</dbReference>
<evidence type="ECO:0000259" key="11">
    <source>
        <dbReference type="PROSITE" id="PS50929"/>
    </source>
</evidence>
<evidence type="ECO:0000256" key="5">
    <source>
        <dbReference type="ARBA" id="ARBA00022741"/>
    </source>
</evidence>
<evidence type="ECO:0000256" key="6">
    <source>
        <dbReference type="ARBA" id="ARBA00022840"/>
    </source>
</evidence>
<keyword evidence="3" id="KW-1003">Cell membrane</keyword>
<dbReference type="PANTHER" id="PTHR24221:SF647">
    <property type="entry name" value="BLL6336 PROTEIN"/>
    <property type="match status" value="1"/>
</dbReference>
<dbReference type="CDD" id="cd18783">
    <property type="entry name" value="ABC_6TM_PrtD_LapB_HlyB_like"/>
    <property type="match status" value="1"/>
</dbReference>
<dbReference type="PROSITE" id="PS00211">
    <property type="entry name" value="ABC_TRANSPORTER_1"/>
    <property type="match status" value="1"/>
</dbReference>
<evidence type="ECO:0000256" key="4">
    <source>
        <dbReference type="ARBA" id="ARBA00022692"/>
    </source>
</evidence>
<dbReference type="Gene3D" id="1.20.1560.10">
    <property type="entry name" value="ABC transporter type 1, transmembrane domain"/>
    <property type="match status" value="1"/>
</dbReference>
<keyword evidence="4 9" id="KW-0812">Transmembrane</keyword>
<evidence type="ECO:0000256" key="9">
    <source>
        <dbReference type="SAM" id="Phobius"/>
    </source>
</evidence>
<keyword evidence="5" id="KW-0547">Nucleotide-binding</keyword>
<dbReference type="GO" id="GO:0016887">
    <property type="term" value="F:ATP hydrolysis activity"/>
    <property type="evidence" value="ECO:0007669"/>
    <property type="project" value="InterPro"/>
</dbReference>
<dbReference type="EMBL" id="FWFO01000008">
    <property type="protein sequence ID" value="SLN73420.1"/>
    <property type="molecule type" value="Genomic_DNA"/>
</dbReference>
<dbReference type="GO" id="GO:0034040">
    <property type="term" value="F:ATPase-coupled lipid transmembrane transporter activity"/>
    <property type="evidence" value="ECO:0007669"/>
    <property type="project" value="TreeGrafter"/>
</dbReference>
<protein>
    <submittedName>
        <fullName evidence="13">Toxin RTX-I translocation ATP-binding protein</fullName>
    </submittedName>
</protein>
<evidence type="ECO:0000259" key="12">
    <source>
        <dbReference type="PROSITE" id="PS50990"/>
    </source>
</evidence>
<dbReference type="RefSeq" id="WP_085798060.1">
    <property type="nucleotide sequence ID" value="NZ_FWFO01000008.1"/>
</dbReference>
<evidence type="ECO:0000259" key="10">
    <source>
        <dbReference type="PROSITE" id="PS50893"/>
    </source>
</evidence>
<dbReference type="PANTHER" id="PTHR24221">
    <property type="entry name" value="ATP-BINDING CASSETTE SUB-FAMILY B"/>
    <property type="match status" value="1"/>
</dbReference>
<dbReference type="GO" id="GO:0140359">
    <property type="term" value="F:ABC-type transporter activity"/>
    <property type="evidence" value="ECO:0007669"/>
    <property type="project" value="InterPro"/>
</dbReference>
<feature type="domain" description="ABC transporter" evidence="10">
    <location>
        <begin position="484"/>
        <end position="719"/>
    </location>
</feature>
<evidence type="ECO:0000256" key="2">
    <source>
        <dbReference type="ARBA" id="ARBA00022448"/>
    </source>
</evidence>
<keyword evidence="14" id="KW-1185">Reference proteome</keyword>
<dbReference type="AlphaFoldDB" id="A0A1Y5TVU4"/>
<dbReference type="PROSITE" id="PS50929">
    <property type="entry name" value="ABC_TM1F"/>
    <property type="match status" value="1"/>
</dbReference>
<evidence type="ECO:0000313" key="14">
    <source>
        <dbReference type="Proteomes" id="UP000193077"/>
    </source>
</evidence>
<dbReference type="GO" id="GO:0008233">
    <property type="term" value="F:peptidase activity"/>
    <property type="evidence" value="ECO:0007669"/>
    <property type="project" value="InterPro"/>
</dbReference>
<dbReference type="InterPro" id="IPR003439">
    <property type="entry name" value="ABC_transporter-like_ATP-bd"/>
</dbReference>
<dbReference type="InterPro" id="IPR017871">
    <property type="entry name" value="ABC_transporter-like_CS"/>
</dbReference>
<feature type="domain" description="Peptidase C39" evidence="12">
    <location>
        <begin position="8"/>
        <end position="141"/>
    </location>
</feature>
<reference evidence="13 14" key="1">
    <citation type="submission" date="2017-03" db="EMBL/GenBank/DDBJ databases">
        <authorList>
            <person name="Afonso C.L."/>
            <person name="Miller P.J."/>
            <person name="Scott M.A."/>
            <person name="Spackman E."/>
            <person name="Goraichik I."/>
            <person name="Dimitrov K.M."/>
            <person name="Suarez D.L."/>
            <person name="Swayne D.E."/>
        </authorList>
    </citation>
    <scope>NUCLEOTIDE SEQUENCE [LARGE SCALE GENOMIC DNA]</scope>
    <source>
        <strain evidence="13 14">CECT 7639</strain>
    </source>
</reference>
<accession>A0A1Y5TVU4</accession>
<feature type="transmembrane region" description="Helical" evidence="9">
    <location>
        <begin position="408"/>
        <end position="432"/>
    </location>
</feature>